<keyword evidence="3" id="KW-1185">Reference proteome</keyword>
<dbReference type="EMBL" id="MU069472">
    <property type="protein sequence ID" value="KAF5841933.1"/>
    <property type="molecule type" value="Genomic_DNA"/>
</dbReference>
<keyword evidence="1" id="KW-0812">Transmembrane</keyword>
<comment type="caution">
    <text evidence="2">The sequence shown here is derived from an EMBL/GenBank/DDBJ whole genome shotgun (WGS) entry which is preliminary data.</text>
</comment>
<evidence type="ECO:0000313" key="3">
    <source>
        <dbReference type="Proteomes" id="UP000815325"/>
    </source>
</evidence>
<sequence>MGPAHKTGLRAVQCGVAVEILLNIITLGLVWFNPAHFVLQLAPGIQQEEASFHLCCALIKWFGVLLLAGSVAEAIALGTRNDEAMHVLFIGLLVGDFVHMPAAKAVANAAPQGWSSTNTIGVGIALALAAGRIAFFLTKPPSQWKRE</sequence>
<evidence type="ECO:0000313" key="2">
    <source>
        <dbReference type="EMBL" id="KAF5841933.1"/>
    </source>
</evidence>
<evidence type="ECO:0000256" key="1">
    <source>
        <dbReference type="SAM" id="Phobius"/>
    </source>
</evidence>
<protein>
    <submittedName>
        <fullName evidence="2">Uncharacterized protein</fullName>
    </submittedName>
</protein>
<organism evidence="2 3">
    <name type="scientific">Dunaliella salina</name>
    <name type="common">Green alga</name>
    <name type="synonym">Protococcus salinus</name>
    <dbReference type="NCBI Taxonomy" id="3046"/>
    <lineage>
        <taxon>Eukaryota</taxon>
        <taxon>Viridiplantae</taxon>
        <taxon>Chlorophyta</taxon>
        <taxon>core chlorophytes</taxon>
        <taxon>Chlorophyceae</taxon>
        <taxon>CS clade</taxon>
        <taxon>Chlamydomonadales</taxon>
        <taxon>Dunaliellaceae</taxon>
        <taxon>Dunaliella</taxon>
    </lineage>
</organism>
<keyword evidence="1" id="KW-0472">Membrane</keyword>
<name>A0ABQ7H546_DUNSA</name>
<proteinExistence type="predicted"/>
<gene>
    <name evidence="2" type="ORF">DUNSADRAFT_10104</name>
</gene>
<feature type="transmembrane region" description="Helical" evidence="1">
    <location>
        <begin position="87"/>
        <end position="107"/>
    </location>
</feature>
<keyword evidence="1" id="KW-1133">Transmembrane helix</keyword>
<accession>A0ABQ7H546</accession>
<feature type="transmembrane region" description="Helical" evidence="1">
    <location>
        <begin position="51"/>
        <end position="75"/>
    </location>
</feature>
<feature type="transmembrane region" description="Helical" evidence="1">
    <location>
        <begin position="119"/>
        <end position="138"/>
    </location>
</feature>
<dbReference type="Proteomes" id="UP000815325">
    <property type="component" value="Unassembled WGS sequence"/>
</dbReference>
<feature type="transmembrane region" description="Helical" evidence="1">
    <location>
        <begin position="12"/>
        <end position="31"/>
    </location>
</feature>
<reference evidence="2" key="1">
    <citation type="submission" date="2017-08" db="EMBL/GenBank/DDBJ databases">
        <authorList>
            <person name="Polle J.E."/>
            <person name="Barry K."/>
            <person name="Cushman J."/>
            <person name="Schmutz J."/>
            <person name="Tran D."/>
            <person name="Hathwaick L.T."/>
            <person name="Yim W.C."/>
            <person name="Jenkins J."/>
            <person name="Mckie-Krisberg Z.M."/>
            <person name="Prochnik S."/>
            <person name="Lindquist E."/>
            <person name="Dockter R.B."/>
            <person name="Adam C."/>
            <person name="Molina H."/>
            <person name="Bunkerborg J."/>
            <person name="Jin E."/>
            <person name="Buchheim M."/>
            <person name="Magnuson J."/>
        </authorList>
    </citation>
    <scope>NUCLEOTIDE SEQUENCE</scope>
    <source>
        <strain evidence="2">CCAP 19/18</strain>
    </source>
</reference>